<dbReference type="Proteomes" id="UP000521943">
    <property type="component" value="Unassembled WGS sequence"/>
</dbReference>
<comment type="caution">
    <text evidence="1">The sequence shown here is derived from an EMBL/GenBank/DDBJ whole genome shotgun (WGS) entry which is preliminary data.</text>
</comment>
<dbReference type="AlphaFoldDB" id="A0A8H6HBK7"/>
<gene>
    <name evidence="1" type="ORF">DFP72DRAFT_156826</name>
</gene>
<proteinExistence type="predicted"/>
<evidence type="ECO:0000313" key="1">
    <source>
        <dbReference type="EMBL" id="KAF6742853.1"/>
    </source>
</evidence>
<dbReference type="EMBL" id="JACGCI010000165">
    <property type="protein sequence ID" value="KAF6742853.1"/>
    <property type="molecule type" value="Genomic_DNA"/>
</dbReference>
<accession>A0A8H6HBK7</accession>
<name>A0A8H6HBK7_9AGAR</name>
<sequence length="81" mass="9088">MAVTSGWSLSCACLRRTLRTTRATTMPSPALFRRRHDASLQDGRLAMCKLILTHYGRLSMTTLRGRTENDIFMQEGDGGHC</sequence>
<reference evidence="1 2" key="1">
    <citation type="submission" date="2020-07" db="EMBL/GenBank/DDBJ databases">
        <title>Comparative genomics of pyrophilous fungi reveals a link between fire events and developmental genes.</title>
        <authorList>
            <consortium name="DOE Joint Genome Institute"/>
            <person name="Steindorff A.S."/>
            <person name="Carver A."/>
            <person name="Calhoun S."/>
            <person name="Stillman K."/>
            <person name="Liu H."/>
            <person name="Lipzen A."/>
            <person name="Pangilinan J."/>
            <person name="Labutti K."/>
            <person name="Bruns T.D."/>
            <person name="Grigoriev I.V."/>
        </authorList>
    </citation>
    <scope>NUCLEOTIDE SEQUENCE [LARGE SCALE GENOMIC DNA]</scope>
    <source>
        <strain evidence="1 2">CBS 144469</strain>
    </source>
</reference>
<keyword evidence="2" id="KW-1185">Reference proteome</keyword>
<protein>
    <submittedName>
        <fullName evidence="1">Uncharacterized protein</fullName>
    </submittedName>
</protein>
<evidence type="ECO:0000313" key="2">
    <source>
        <dbReference type="Proteomes" id="UP000521943"/>
    </source>
</evidence>
<organism evidence="1 2">
    <name type="scientific">Ephemerocybe angulata</name>
    <dbReference type="NCBI Taxonomy" id="980116"/>
    <lineage>
        <taxon>Eukaryota</taxon>
        <taxon>Fungi</taxon>
        <taxon>Dikarya</taxon>
        <taxon>Basidiomycota</taxon>
        <taxon>Agaricomycotina</taxon>
        <taxon>Agaricomycetes</taxon>
        <taxon>Agaricomycetidae</taxon>
        <taxon>Agaricales</taxon>
        <taxon>Agaricineae</taxon>
        <taxon>Psathyrellaceae</taxon>
        <taxon>Ephemerocybe</taxon>
    </lineage>
</organism>